<dbReference type="SUPFAM" id="SSF53649">
    <property type="entry name" value="Alkaline phosphatase-like"/>
    <property type="match status" value="1"/>
</dbReference>
<keyword evidence="5" id="KW-0732">Signal</keyword>
<dbReference type="GO" id="GO:0046872">
    <property type="term" value="F:metal ion binding"/>
    <property type="evidence" value="ECO:0007669"/>
    <property type="project" value="UniProtKB-KW"/>
</dbReference>
<protein>
    <submittedName>
        <fullName evidence="7">Arylsulfatase A-like enzyme</fullName>
    </submittedName>
</protein>
<reference evidence="7 8" key="1">
    <citation type="submission" date="2019-03" db="EMBL/GenBank/DDBJ databases">
        <title>Genomic Encyclopedia of Archaeal and Bacterial Type Strains, Phase II (KMG-II): from individual species to whole genera.</title>
        <authorList>
            <person name="Goeker M."/>
        </authorList>
    </citation>
    <scope>NUCLEOTIDE SEQUENCE [LARGE SCALE GENOMIC DNA]</scope>
    <source>
        <strain evidence="7 8">DSM 25233</strain>
    </source>
</reference>
<organism evidence="7 8">
    <name type="scientific">Maribacter spongiicola</name>
    <dbReference type="NCBI Taxonomy" id="1206753"/>
    <lineage>
        <taxon>Bacteria</taxon>
        <taxon>Pseudomonadati</taxon>
        <taxon>Bacteroidota</taxon>
        <taxon>Flavobacteriia</taxon>
        <taxon>Flavobacteriales</taxon>
        <taxon>Flavobacteriaceae</taxon>
        <taxon>Maribacter</taxon>
    </lineage>
</organism>
<sequence length="462" mass="52501">MNKNFTALFILLLAILSFNTAISQERPNVIVILTDDQGWADVGFNGATDIPTPNLDRLSREGVIFSNGYVSHPYCSPSRAGLLTGRYQARFGHDCNMPYDGENDASIGTPLSEKMISEALKNQGYRTSAVGKWHIGDHPDLYPPAQGFDHWFGFPGGGMNYWGKSKNEIQTIYRNRKAVPENELSYLTDDFTDETIAFINKKDDKPFFIYLAYNAPHAPDHATKEYLEKTKHIEYAGRSIYAAMVNAVDTNVGRIDSTLVANNMKENTILVFLSDNGGRIEHADNRPYRGHKGMLFEGGIKVPFFITWPNKIKGKQTFDNPVSSLDLFPTILNAAGGNSKKETQLDGVDLLPYILKEHKKKPHETLFWRSSGNFEYAVRKGKYKLYKSAYKNSTLLFDLENDQLERYDIASTNPEICINLEQEYKKWDAKNMAPGWLDPHAKNVIKEEKKWEQDRNKSLKKN</sequence>
<keyword evidence="4" id="KW-0106">Calcium</keyword>
<name>A0A4V3ES04_9FLAO</name>
<dbReference type="PROSITE" id="PS00149">
    <property type="entry name" value="SULFATASE_2"/>
    <property type="match status" value="1"/>
</dbReference>
<evidence type="ECO:0000313" key="7">
    <source>
        <dbReference type="EMBL" id="TDT47303.1"/>
    </source>
</evidence>
<dbReference type="InterPro" id="IPR024607">
    <property type="entry name" value="Sulfatase_CS"/>
</dbReference>
<dbReference type="InterPro" id="IPR017850">
    <property type="entry name" value="Alkaline_phosphatase_core_sf"/>
</dbReference>
<dbReference type="EMBL" id="SOAY01000010">
    <property type="protein sequence ID" value="TDT47303.1"/>
    <property type="molecule type" value="Genomic_DNA"/>
</dbReference>
<dbReference type="AlphaFoldDB" id="A0A4V3ES04"/>
<comment type="caution">
    <text evidence="7">The sequence shown here is derived from an EMBL/GenBank/DDBJ whole genome shotgun (WGS) entry which is preliminary data.</text>
</comment>
<evidence type="ECO:0000313" key="8">
    <source>
        <dbReference type="Proteomes" id="UP000294749"/>
    </source>
</evidence>
<keyword evidence="2" id="KW-0479">Metal-binding</keyword>
<dbReference type="Gene3D" id="3.40.720.10">
    <property type="entry name" value="Alkaline Phosphatase, subunit A"/>
    <property type="match status" value="1"/>
</dbReference>
<evidence type="ECO:0000256" key="1">
    <source>
        <dbReference type="ARBA" id="ARBA00008779"/>
    </source>
</evidence>
<feature type="domain" description="Sulfatase N-terminal" evidence="6">
    <location>
        <begin position="27"/>
        <end position="336"/>
    </location>
</feature>
<dbReference type="InterPro" id="IPR050738">
    <property type="entry name" value="Sulfatase"/>
</dbReference>
<accession>A0A4V3ES04</accession>
<keyword evidence="8" id="KW-1185">Reference proteome</keyword>
<feature type="chain" id="PRO_5020261732" evidence="5">
    <location>
        <begin position="24"/>
        <end position="462"/>
    </location>
</feature>
<dbReference type="OrthoDB" id="9764377at2"/>
<dbReference type="PANTHER" id="PTHR42693:SF53">
    <property type="entry name" value="ENDO-4-O-SULFATASE"/>
    <property type="match status" value="1"/>
</dbReference>
<comment type="similarity">
    <text evidence="1">Belongs to the sulfatase family.</text>
</comment>
<evidence type="ECO:0000259" key="6">
    <source>
        <dbReference type="Pfam" id="PF00884"/>
    </source>
</evidence>
<dbReference type="Gene3D" id="3.30.1120.10">
    <property type="match status" value="1"/>
</dbReference>
<feature type="signal peptide" evidence="5">
    <location>
        <begin position="1"/>
        <end position="23"/>
    </location>
</feature>
<proteinExistence type="inferred from homology"/>
<dbReference type="PANTHER" id="PTHR42693">
    <property type="entry name" value="ARYLSULFATASE FAMILY MEMBER"/>
    <property type="match status" value="1"/>
</dbReference>
<evidence type="ECO:0000256" key="4">
    <source>
        <dbReference type="ARBA" id="ARBA00022837"/>
    </source>
</evidence>
<evidence type="ECO:0000256" key="3">
    <source>
        <dbReference type="ARBA" id="ARBA00022801"/>
    </source>
</evidence>
<dbReference type="Proteomes" id="UP000294749">
    <property type="component" value="Unassembled WGS sequence"/>
</dbReference>
<dbReference type="RefSeq" id="WP_133686692.1">
    <property type="nucleotide sequence ID" value="NZ_SOAY01000010.1"/>
</dbReference>
<gene>
    <name evidence="7" type="ORF">CLV90_1378</name>
</gene>
<dbReference type="GO" id="GO:0004065">
    <property type="term" value="F:arylsulfatase activity"/>
    <property type="evidence" value="ECO:0007669"/>
    <property type="project" value="TreeGrafter"/>
</dbReference>
<dbReference type="InterPro" id="IPR000917">
    <property type="entry name" value="Sulfatase_N"/>
</dbReference>
<keyword evidence="3" id="KW-0378">Hydrolase</keyword>
<dbReference type="Pfam" id="PF00884">
    <property type="entry name" value="Sulfatase"/>
    <property type="match status" value="1"/>
</dbReference>
<evidence type="ECO:0000256" key="2">
    <source>
        <dbReference type="ARBA" id="ARBA00022723"/>
    </source>
</evidence>
<evidence type="ECO:0000256" key="5">
    <source>
        <dbReference type="SAM" id="SignalP"/>
    </source>
</evidence>